<dbReference type="InterPro" id="IPR011011">
    <property type="entry name" value="Znf_FYVE_PHD"/>
</dbReference>
<dbReference type="Gene3D" id="3.30.40.10">
    <property type="entry name" value="Zinc/RING finger domain, C3HC4 (zinc finger)"/>
    <property type="match status" value="1"/>
</dbReference>
<keyword evidence="2" id="KW-0677">Repeat</keyword>
<dbReference type="Gene3D" id="1.25.40.20">
    <property type="entry name" value="Ankyrin repeat-containing domain"/>
    <property type="match status" value="1"/>
</dbReference>
<sequence>MCGTCDDVVTLEHRGIACETCDQWYHIDCQNIHSNTYDLLNDSMISWNCLICENPNYRTCPFDLHGASSSNPFESLYHYSNDDCGMKTPTNSFKPSHQSTPIRWDWKNKILKPKSTHQNIHYDFGNTLDDTGLVPQIEIINLTPSKLKQTPRNVPIYNKANWETMKKEVINSQHTIQEKVDTHTVDELWLEFKTKLNELVSEHIPHKKLTTKNKTPWVTFETRKLMKKRDRLYKKMKKSGNDNMRNKYKQIKHQFEDLLLVFIDSRSSQVITIYRQAVVIGNMEDWNEKLIEVARKGSVEELKLCLANGANINYQQVNGWTALMLAARKDMWKCLDYFWRTDVTKISQIQVLMSVVLFQKLWMDSINVGSQVRGWTALMLAARRGHVEVSRLLLENRCNKDITSKDGKTALHLAAEYGGLHVTRYLVEEGGISPFVKTHEGKTPYDLAATGVFGQNKEVMEYLQTVMSEKSSGVTAGLGIEDEVPTEIKLMTDKRSVELYLKLLESGSEKKRDIRLVVVGKKGAGKTSLIKRLFGEDITDVTSTNGIEIHKIKCKAKSDDGIWNKLDGNNEETETQARLLKEYEGKLQNKGTVEIPVESHIAINDNTPSTSFDVSKKSGTVYQQPEIIKSQEAGDPPVTNQHPDQSLEQAGRDFEAMQTAKSKVDLTDKEEYATLLLWDFAGDEEFYHTHQTFLSSDAIYLVVTKLNEADDPSAKDLFCLWIDSIHCYCRPEQDKNEADDNKSPNCIDPPVVVIGTWKDAVTCEIEELEDACIKNLWQYTENLAEDERGHIRSKYFISNKKDDNHVFLQIRQDILNLARSMRTWNTDYPLKFIQLEQRLQEKKKELPIISYQEIMHMSAATPKPLSEEELRLFLDFHHEIRALVYFKDLPDYIILDTQWLSDAFKCIVTAKKFRAADIRNQKRWEEFYQRGKLHNDVLEDIFKIEQNILYKHKDHVLNVMEKFDIIIRPNISGKDTADAKPCFYVPCMIKEEPEKYEVAEVATKQHKKQIALFRGSGVFELQKATQLRKLLVMKCPNAIQIQVWQFGKQVVRGMYKYIADFVLEEITEIISTRFKMSNVKFEKKWECGLTKPESVTGTFDFSEEQETIYYCKTCSTIHEFIGEWSDLQQSSSDISANVPRSTPSIASFSQNKTPVQSTKVCVRIKSGNKVFVHDEAPGTASSAGFTVEQINFTKMGIIVLNVLADASYDLLKQDIPNLRPRSDCDITYLYQEHRKLRKHTPTNGWGGEWQKIQVANIAIGDDIERIRLTRNELQHSKAAGLGDTRFNELMNILSDLLKRFDQHNKPAKLYTDHINEIAAKTISAHEVQSIENGILGMDIAVEIETK</sequence>
<comment type="caution">
    <text evidence="9">The sequence shown here is derived from an EMBL/GenBank/DDBJ whole genome shotgun (WGS) entry which is preliminary data.</text>
</comment>
<dbReference type="InterPro" id="IPR036388">
    <property type="entry name" value="WH-like_DNA-bd_sf"/>
</dbReference>
<keyword evidence="4" id="KW-0862">Zinc</keyword>
<dbReference type="PANTHER" id="PTHR24198">
    <property type="entry name" value="ANKYRIN REPEAT AND PROTEIN KINASE DOMAIN-CONTAINING PROTEIN"/>
    <property type="match status" value="1"/>
</dbReference>
<reference evidence="9" key="1">
    <citation type="submission" date="2021-03" db="EMBL/GenBank/DDBJ databases">
        <authorList>
            <person name="Bekaert M."/>
        </authorList>
    </citation>
    <scope>NUCLEOTIDE SEQUENCE</scope>
</reference>
<evidence type="ECO:0000256" key="5">
    <source>
        <dbReference type="ARBA" id="ARBA00023043"/>
    </source>
</evidence>
<dbReference type="InterPro" id="IPR036770">
    <property type="entry name" value="Ankyrin_rpt-contain_sf"/>
</dbReference>
<dbReference type="EMBL" id="CAJPWZ010000142">
    <property type="protein sequence ID" value="CAG2186672.1"/>
    <property type="molecule type" value="Genomic_DNA"/>
</dbReference>
<dbReference type="InterPro" id="IPR002110">
    <property type="entry name" value="Ankyrin_rpt"/>
</dbReference>
<dbReference type="PROSITE" id="PS50297">
    <property type="entry name" value="ANK_REP_REGION"/>
    <property type="match status" value="2"/>
</dbReference>
<evidence type="ECO:0000256" key="4">
    <source>
        <dbReference type="ARBA" id="ARBA00022833"/>
    </source>
</evidence>
<dbReference type="PANTHER" id="PTHR24198:SF165">
    <property type="entry name" value="ANKYRIN REPEAT-CONTAINING PROTEIN-RELATED"/>
    <property type="match status" value="1"/>
</dbReference>
<feature type="domain" description="PHD-type" evidence="8">
    <location>
        <begin position="1"/>
        <end position="55"/>
    </location>
</feature>
<dbReference type="InterPro" id="IPR019787">
    <property type="entry name" value="Znf_PHD-finger"/>
</dbReference>
<gene>
    <name evidence="9" type="ORF">MEDL_2210</name>
</gene>
<dbReference type="Pfam" id="PF12796">
    <property type="entry name" value="Ank_2"/>
    <property type="match status" value="1"/>
</dbReference>
<dbReference type="InterPro" id="IPR027417">
    <property type="entry name" value="P-loop_NTPase"/>
</dbReference>
<dbReference type="Gene3D" id="3.30.70.1390">
    <property type="entry name" value="ROC domain from the Parkinson's disease-associated leucine-rich repeat kinase 2"/>
    <property type="match status" value="1"/>
</dbReference>
<dbReference type="SUPFAM" id="SSF57903">
    <property type="entry name" value="FYVE/PHD zinc finger"/>
    <property type="match status" value="1"/>
</dbReference>
<dbReference type="Gene3D" id="1.10.10.10">
    <property type="entry name" value="Winged helix-like DNA-binding domain superfamily/Winged helix DNA-binding domain"/>
    <property type="match status" value="1"/>
</dbReference>
<dbReference type="Pfam" id="PF16095">
    <property type="entry name" value="COR-A"/>
    <property type="match status" value="1"/>
</dbReference>
<evidence type="ECO:0000313" key="9">
    <source>
        <dbReference type="EMBL" id="CAG2186672.1"/>
    </source>
</evidence>
<dbReference type="Proteomes" id="UP000683360">
    <property type="component" value="Unassembled WGS sequence"/>
</dbReference>
<dbReference type="PROSITE" id="PS01359">
    <property type="entry name" value="ZF_PHD_1"/>
    <property type="match status" value="1"/>
</dbReference>
<evidence type="ECO:0000259" key="8">
    <source>
        <dbReference type="PROSITE" id="PS50016"/>
    </source>
</evidence>
<name>A0A8S3PTT7_MYTED</name>
<dbReference type="Gene3D" id="3.40.50.300">
    <property type="entry name" value="P-loop containing nucleotide triphosphate hydrolases"/>
    <property type="match status" value="1"/>
</dbReference>
<evidence type="ECO:0000256" key="1">
    <source>
        <dbReference type="ARBA" id="ARBA00022723"/>
    </source>
</evidence>
<dbReference type="PROSITE" id="PS50016">
    <property type="entry name" value="ZF_PHD_2"/>
    <property type="match status" value="1"/>
</dbReference>
<dbReference type="Pfam" id="PF08477">
    <property type="entry name" value="Roc"/>
    <property type="match status" value="1"/>
</dbReference>
<dbReference type="SUPFAM" id="SSF52540">
    <property type="entry name" value="P-loop containing nucleoside triphosphate hydrolases"/>
    <property type="match status" value="1"/>
</dbReference>
<dbReference type="Pfam" id="PF13637">
    <property type="entry name" value="Ank_4"/>
    <property type="match status" value="1"/>
</dbReference>
<evidence type="ECO:0000313" key="10">
    <source>
        <dbReference type="Proteomes" id="UP000683360"/>
    </source>
</evidence>
<accession>A0A8S3PTT7</accession>
<keyword evidence="5 6" id="KW-0040">ANK repeat</keyword>
<keyword evidence="10" id="KW-1185">Reference proteome</keyword>
<dbReference type="InterPro" id="IPR019786">
    <property type="entry name" value="Zinc_finger_PHD-type_CS"/>
</dbReference>
<feature type="repeat" description="ANK" evidence="6">
    <location>
        <begin position="406"/>
        <end position="430"/>
    </location>
</feature>
<keyword evidence="1" id="KW-0479">Metal-binding</keyword>
<evidence type="ECO:0000256" key="2">
    <source>
        <dbReference type="ARBA" id="ARBA00022737"/>
    </source>
</evidence>
<dbReference type="SMART" id="SM00248">
    <property type="entry name" value="ANK"/>
    <property type="match status" value="5"/>
</dbReference>
<dbReference type="OrthoDB" id="5962960at2759"/>
<dbReference type="InterPro" id="IPR032171">
    <property type="entry name" value="COR-A"/>
</dbReference>
<feature type="repeat" description="ANK" evidence="6">
    <location>
        <begin position="373"/>
        <end position="405"/>
    </location>
</feature>
<dbReference type="SUPFAM" id="SSF48403">
    <property type="entry name" value="Ankyrin repeat"/>
    <property type="match status" value="1"/>
</dbReference>
<keyword evidence="3 7" id="KW-0863">Zinc-finger</keyword>
<dbReference type="PROSITE" id="PS50088">
    <property type="entry name" value="ANK_REPEAT"/>
    <property type="match status" value="2"/>
</dbReference>
<dbReference type="InterPro" id="IPR013083">
    <property type="entry name" value="Znf_RING/FYVE/PHD"/>
</dbReference>
<dbReference type="GO" id="GO:0008270">
    <property type="term" value="F:zinc ion binding"/>
    <property type="evidence" value="ECO:0007669"/>
    <property type="project" value="UniProtKB-KW"/>
</dbReference>
<evidence type="ECO:0000256" key="7">
    <source>
        <dbReference type="PROSITE-ProRule" id="PRU00146"/>
    </source>
</evidence>
<evidence type="ECO:0000256" key="3">
    <source>
        <dbReference type="ARBA" id="ARBA00022771"/>
    </source>
</evidence>
<evidence type="ECO:0000256" key="6">
    <source>
        <dbReference type="PROSITE-ProRule" id="PRU00023"/>
    </source>
</evidence>
<protein>
    <recommendedName>
        <fullName evidence="8">PHD-type domain-containing protein</fullName>
    </recommendedName>
</protein>
<proteinExistence type="predicted"/>
<organism evidence="9 10">
    <name type="scientific">Mytilus edulis</name>
    <name type="common">Blue mussel</name>
    <dbReference type="NCBI Taxonomy" id="6550"/>
    <lineage>
        <taxon>Eukaryota</taxon>
        <taxon>Metazoa</taxon>
        <taxon>Spiralia</taxon>
        <taxon>Lophotrochozoa</taxon>
        <taxon>Mollusca</taxon>
        <taxon>Bivalvia</taxon>
        <taxon>Autobranchia</taxon>
        <taxon>Pteriomorphia</taxon>
        <taxon>Mytilida</taxon>
        <taxon>Mytiloidea</taxon>
        <taxon>Mytilidae</taxon>
        <taxon>Mytilinae</taxon>
        <taxon>Mytilus</taxon>
    </lineage>
</organism>